<dbReference type="PANTHER" id="PTHR45657:SF1">
    <property type="entry name" value="CRAL-TRIO DOMAIN-CONTAINING PROTEIN YKL091C-RELATED"/>
    <property type="match status" value="1"/>
</dbReference>
<dbReference type="InterPro" id="IPR001251">
    <property type="entry name" value="CRAL-TRIO_dom"/>
</dbReference>
<dbReference type="EMBL" id="JAGRRH010000022">
    <property type="protein sequence ID" value="KAG7345174.1"/>
    <property type="molecule type" value="Genomic_DNA"/>
</dbReference>
<feature type="domain" description="CRAL-TRIO" evidence="2">
    <location>
        <begin position="371"/>
        <end position="547"/>
    </location>
</feature>
<feature type="region of interest" description="Disordered" evidence="1">
    <location>
        <begin position="690"/>
        <end position="724"/>
    </location>
</feature>
<feature type="region of interest" description="Disordered" evidence="1">
    <location>
        <begin position="623"/>
        <end position="642"/>
    </location>
</feature>
<feature type="region of interest" description="Disordered" evidence="1">
    <location>
        <begin position="184"/>
        <end position="249"/>
    </location>
</feature>
<feature type="region of interest" description="Disordered" evidence="1">
    <location>
        <begin position="1"/>
        <end position="42"/>
    </location>
</feature>
<evidence type="ECO:0000256" key="1">
    <source>
        <dbReference type="SAM" id="MobiDB-lite"/>
    </source>
</evidence>
<proteinExistence type="predicted"/>
<accession>A0A9K3KL90</accession>
<feature type="compositionally biased region" description="Polar residues" evidence="1">
    <location>
        <begin position="694"/>
        <end position="716"/>
    </location>
</feature>
<evidence type="ECO:0000313" key="4">
    <source>
        <dbReference type="Proteomes" id="UP000693970"/>
    </source>
</evidence>
<evidence type="ECO:0000259" key="2">
    <source>
        <dbReference type="PROSITE" id="PS50191"/>
    </source>
</evidence>
<feature type="compositionally biased region" description="Acidic residues" evidence="1">
    <location>
        <begin position="194"/>
        <end position="212"/>
    </location>
</feature>
<name>A0A9K3KL90_9STRA</name>
<feature type="compositionally biased region" description="Polar residues" evidence="1">
    <location>
        <begin position="27"/>
        <end position="42"/>
    </location>
</feature>
<reference evidence="3" key="1">
    <citation type="journal article" date="2021" name="Sci. Rep.">
        <title>Diploid genomic architecture of Nitzschia inconspicua, an elite biomass production diatom.</title>
        <authorList>
            <person name="Oliver A."/>
            <person name="Podell S."/>
            <person name="Pinowska A."/>
            <person name="Traller J.C."/>
            <person name="Smith S.R."/>
            <person name="McClure R."/>
            <person name="Beliaev A."/>
            <person name="Bohutskyi P."/>
            <person name="Hill E.A."/>
            <person name="Rabines A."/>
            <person name="Zheng H."/>
            <person name="Allen L.Z."/>
            <person name="Kuo A."/>
            <person name="Grigoriev I.V."/>
            <person name="Allen A.E."/>
            <person name="Hazlebeck D."/>
            <person name="Allen E.E."/>
        </authorList>
    </citation>
    <scope>NUCLEOTIDE SEQUENCE</scope>
    <source>
        <strain evidence="3">Hildebrandi</strain>
    </source>
</reference>
<evidence type="ECO:0000313" key="3">
    <source>
        <dbReference type="EMBL" id="KAG7345174.1"/>
    </source>
</evidence>
<sequence>MNDGGDDDVMTPSTTATSSSDHHNGNGAHSMTSLQRQISSPQLEATVETEVCCGCRPKQRRYRKRKTKLKLSSTTELTNNRRISFAKLFRRKHGYFDADMGLESEWRALEGHVQYDDHSDASQFFFDAVDQPLGDEEYPIDGYVIKSGGELGDYPIIFTTSLQHPAPQFTTNDPSTWLRKSLKISTSNDAAGPVEEEEDNTAEMEEADDEIQELSKQHPNKKTKTNKSKHAVRRDSHISTASRDTIQSHKEPSMRFLNIKQRTPSIHKIHLEQPRVKSQGLKGYPGELTLEEMEECQKFLRGLEDLPSEVSEQVYSFRDIEEEPYTICRWLRATKFDADKILERLAQNQAKFDNAKMDEFYPNVTDWIGAPLSVFLSQYPFLPVGRGKNGCPVNYFLAGKINPEGILCLTTIKKLECYFWYSFMWKFKNEIRAAQERDPDFVRVEGINVIELDGLSSSALSSETMEVIKMASKISDFFPETLHCMLVLNAPGFFAMAWGLIKKFIDPRTAARIQLFANKDKGMKALEKLIDKSQLPIDYDGGSISLSEAFLKEAHDPSLIRQEIELVYCKRKGKSHARTWTLERNESMQITVYTRSVSTGHVSIQVNGQETQSFDAKCLVKGEGDPASHEEFDEDAGTPLPSQNFAQTVVGPGKITVEISDRDDAEKRHSGKSKGYFLVVGDVKKVEQVKPKTKLQNQQKMTMTMAGLSSTSSNEGTPKKARLY</sequence>
<feature type="compositionally biased region" description="Basic residues" evidence="1">
    <location>
        <begin position="218"/>
        <end position="232"/>
    </location>
</feature>
<comment type="caution">
    <text evidence="3">The sequence shown here is derived from an EMBL/GenBank/DDBJ whole genome shotgun (WGS) entry which is preliminary data.</text>
</comment>
<dbReference type="OrthoDB" id="59899at2759"/>
<keyword evidence="4" id="KW-1185">Reference proteome</keyword>
<dbReference type="PROSITE" id="PS50191">
    <property type="entry name" value="CRAL_TRIO"/>
    <property type="match status" value="1"/>
</dbReference>
<dbReference type="PANTHER" id="PTHR45657">
    <property type="entry name" value="CRAL-TRIO DOMAIN-CONTAINING PROTEIN YKL091C-RELATED"/>
    <property type="match status" value="1"/>
</dbReference>
<dbReference type="SMART" id="SM00516">
    <property type="entry name" value="SEC14"/>
    <property type="match status" value="1"/>
</dbReference>
<organism evidence="3 4">
    <name type="scientific">Nitzschia inconspicua</name>
    <dbReference type="NCBI Taxonomy" id="303405"/>
    <lineage>
        <taxon>Eukaryota</taxon>
        <taxon>Sar</taxon>
        <taxon>Stramenopiles</taxon>
        <taxon>Ochrophyta</taxon>
        <taxon>Bacillariophyta</taxon>
        <taxon>Bacillariophyceae</taxon>
        <taxon>Bacillariophycidae</taxon>
        <taxon>Bacillariales</taxon>
        <taxon>Bacillariaceae</taxon>
        <taxon>Nitzschia</taxon>
    </lineage>
</organism>
<dbReference type="Proteomes" id="UP000693970">
    <property type="component" value="Unassembled WGS sequence"/>
</dbReference>
<gene>
    <name evidence="3" type="ORF">IV203_032705</name>
</gene>
<protein>
    <submittedName>
        <fullName evidence="3">CRAL/TRIO domain containing protein</fullName>
    </submittedName>
</protein>
<dbReference type="AlphaFoldDB" id="A0A9K3KL90"/>
<dbReference type="CDD" id="cd00170">
    <property type="entry name" value="SEC14"/>
    <property type="match status" value="1"/>
</dbReference>
<dbReference type="InterPro" id="IPR051026">
    <property type="entry name" value="PI/PC_transfer"/>
</dbReference>
<reference evidence="3" key="2">
    <citation type="submission" date="2021-04" db="EMBL/GenBank/DDBJ databases">
        <authorList>
            <person name="Podell S."/>
        </authorList>
    </citation>
    <scope>NUCLEOTIDE SEQUENCE</scope>
    <source>
        <strain evidence="3">Hildebrandi</strain>
    </source>
</reference>
<dbReference type="Pfam" id="PF00650">
    <property type="entry name" value="CRAL_TRIO"/>
    <property type="match status" value="1"/>
</dbReference>